<dbReference type="NCBIfam" id="TIGR00644">
    <property type="entry name" value="recJ"/>
    <property type="match status" value="1"/>
</dbReference>
<keyword evidence="6" id="KW-0269">Exonuclease</keyword>
<dbReference type="InterPro" id="IPR051673">
    <property type="entry name" value="SSDNA_exonuclease_RecJ"/>
</dbReference>
<dbReference type="RefSeq" id="WP_218282041.1">
    <property type="nucleotide sequence ID" value="NZ_CP078093.1"/>
</dbReference>
<dbReference type="InterPro" id="IPR003156">
    <property type="entry name" value="DHHA1_dom"/>
</dbReference>
<dbReference type="InterPro" id="IPR004610">
    <property type="entry name" value="RecJ"/>
</dbReference>
<dbReference type="PANTHER" id="PTHR30255">
    <property type="entry name" value="SINGLE-STRANDED-DNA-SPECIFIC EXONUCLEASE RECJ"/>
    <property type="match status" value="1"/>
</dbReference>
<organism evidence="6 7">
    <name type="scientific">Crassaminicella indica</name>
    <dbReference type="NCBI Taxonomy" id="2855394"/>
    <lineage>
        <taxon>Bacteria</taxon>
        <taxon>Bacillati</taxon>
        <taxon>Bacillota</taxon>
        <taxon>Clostridia</taxon>
        <taxon>Eubacteriales</taxon>
        <taxon>Clostridiaceae</taxon>
        <taxon>Crassaminicella</taxon>
    </lineage>
</organism>
<feature type="domain" description="DHHA1" evidence="4">
    <location>
        <begin position="346"/>
        <end position="436"/>
    </location>
</feature>
<dbReference type="Pfam" id="PF17768">
    <property type="entry name" value="RecJ_OB"/>
    <property type="match status" value="1"/>
</dbReference>
<dbReference type="InterPro" id="IPR041122">
    <property type="entry name" value="RecJ_OB"/>
</dbReference>
<reference evidence="6" key="1">
    <citation type="submission" date="2021-07" db="EMBL/GenBank/DDBJ databases">
        <title>Complete genome sequence of Crassaminicella sp. 143-21, isolated from a deep-sea hydrothermal vent.</title>
        <authorList>
            <person name="Li X."/>
        </authorList>
    </citation>
    <scope>NUCLEOTIDE SEQUENCE</scope>
    <source>
        <strain evidence="6">143-21</strain>
    </source>
</reference>
<evidence type="ECO:0000256" key="2">
    <source>
        <dbReference type="ARBA" id="ARBA00022801"/>
    </source>
</evidence>
<feature type="domain" description="RecJ OB" evidence="5">
    <location>
        <begin position="454"/>
        <end position="568"/>
    </location>
</feature>
<dbReference type="EMBL" id="CP078093">
    <property type="protein sequence ID" value="QXM05342.1"/>
    <property type="molecule type" value="Genomic_DNA"/>
</dbReference>
<dbReference type="Pfam" id="PF01368">
    <property type="entry name" value="DHH"/>
    <property type="match status" value="1"/>
</dbReference>
<dbReference type="InterPro" id="IPR001667">
    <property type="entry name" value="DDH_dom"/>
</dbReference>
<gene>
    <name evidence="6" type="primary">recJ</name>
    <name evidence="6" type="ORF">KVH43_08035</name>
</gene>
<accession>A0ABX8RA78</accession>
<keyword evidence="2" id="KW-0378">Hydrolase</keyword>
<evidence type="ECO:0000256" key="1">
    <source>
        <dbReference type="ARBA" id="ARBA00019841"/>
    </source>
</evidence>
<name>A0ABX8RA78_9CLOT</name>
<dbReference type="Pfam" id="PF02272">
    <property type="entry name" value="DHHA1"/>
    <property type="match status" value="1"/>
</dbReference>
<sequence>MHKTNWEMIDKDKSIDHFDRADAIIKKILMNKGITTEEEIEEFLSEKPQKTYNPFLLKNMKEIVNTIIDYINKKKSIWIYGDYDVDGIASISLLMDFLSNFTNNLHYYIPLREEEGYGLNCDAIKDIKEKGGELIITVDCGSTSVEEVELAKNLGMEIIVTDHHNLSEEVPDCLILNPKQEDCPYPFKFLCGCGIAFKLAQAIQKNMGAPKKYLSDILDLVALATVADVVPLIDENRTLLKYGLKKLNNPTRLGLKYLIEAVGLKDKNISAGHIGFVLGPHFNASGRIDDARAGVELLLSKEQHKIKYLVEHLVTCNNERKAIQKKGLEICKAKVEKYYMNDLFLVIDSEGTHEGVIGIVAGRIRDLYYKPTLIVTRSQDEGILKGSGRSIDDIDIYEEMKKCKDLFIKFGGHKNACGFSIEESKLELLRKRLNEEAFKIKKQSPNKFVKTIKIECELKPSQITEEFVKALEKIEPYGMGNEKPYFLIRQIKVDNNKEKVVMGKNHEHLRLRGVSEKYHDSTEILAVGFGLAENYVNELNCPEIVDIVGFPNINEWNGYKNMQLMIRDMKAYKSNISE</sequence>
<keyword evidence="7" id="KW-1185">Reference proteome</keyword>
<dbReference type="PANTHER" id="PTHR30255:SF2">
    <property type="entry name" value="SINGLE-STRANDED-DNA-SPECIFIC EXONUCLEASE RECJ"/>
    <property type="match status" value="1"/>
</dbReference>
<evidence type="ECO:0000259" key="3">
    <source>
        <dbReference type="Pfam" id="PF01368"/>
    </source>
</evidence>
<protein>
    <recommendedName>
        <fullName evidence="1">Single-stranded-DNA-specific exonuclease RecJ</fullName>
    </recommendedName>
</protein>
<evidence type="ECO:0000259" key="4">
    <source>
        <dbReference type="Pfam" id="PF02272"/>
    </source>
</evidence>
<keyword evidence="6" id="KW-0540">Nuclease</keyword>
<dbReference type="Proteomes" id="UP000886818">
    <property type="component" value="Chromosome"/>
</dbReference>
<evidence type="ECO:0000313" key="6">
    <source>
        <dbReference type="EMBL" id="QXM05342.1"/>
    </source>
</evidence>
<evidence type="ECO:0000259" key="5">
    <source>
        <dbReference type="Pfam" id="PF17768"/>
    </source>
</evidence>
<proteinExistence type="predicted"/>
<evidence type="ECO:0000313" key="7">
    <source>
        <dbReference type="Proteomes" id="UP000886818"/>
    </source>
</evidence>
<feature type="domain" description="DDH" evidence="3">
    <location>
        <begin position="77"/>
        <end position="225"/>
    </location>
</feature>
<dbReference type="GO" id="GO:0004527">
    <property type="term" value="F:exonuclease activity"/>
    <property type="evidence" value="ECO:0007669"/>
    <property type="project" value="UniProtKB-KW"/>
</dbReference>